<feature type="transmembrane region" description="Helical" evidence="5">
    <location>
        <begin position="415"/>
        <end position="443"/>
    </location>
</feature>
<evidence type="ECO:0000313" key="6">
    <source>
        <dbReference type="EMBL" id="AOS46335.1"/>
    </source>
</evidence>
<keyword evidence="2 5" id="KW-0812">Transmembrane</keyword>
<name>A0A1D8AZN3_9BACT</name>
<feature type="transmembrane region" description="Helical" evidence="5">
    <location>
        <begin position="179"/>
        <end position="198"/>
    </location>
</feature>
<feature type="transmembrane region" description="Helical" evidence="5">
    <location>
        <begin position="273"/>
        <end position="289"/>
    </location>
</feature>
<dbReference type="RefSeq" id="WP_069963400.1">
    <property type="nucleotide sequence ID" value="NZ_CP016094.1"/>
</dbReference>
<dbReference type="GO" id="GO:0005886">
    <property type="term" value="C:plasma membrane"/>
    <property type="evidence" value="ECO:0007669"/>
    <property type="project" value="TreeGrafter"/>
</dbReference>
<reference evidence="6 7" key="1">
    <citation type="submission" date="2016-06" db="EMBL/GenBank/DDBJ databases">
        <title>Three novel species with peptidoglycan cell walls form the new genus Lacunisphaera gen. nov. in the family Opitutaceae of the verrucomicrobial subdivision 4.</title>
        <authorList>
            <person name="Rast P."/>
            <person name="Gloeckner I."/>
            <person name="Jogler M."/>
            <person name="Boedeker C."/>
            <person name="Jeske O."/>
            <person name="Wiegand S."/>
            <person name="Reinhardt R."/>
            <person name="Schumann P."/>
            <person name="Rohde M."/>
            <person name="Spring S."/>
            <person name="Gloeckner F.O."/>
            <person name="Jogler C."/>
        </authorList>
    </citation>
    <scope>NUCLEOTIDE SEQUENCE [LARGE SCALE GENOMIC DNA]</scope>
    <source>
        <strain evidence="6 7">IG16b</strain>
    </source>
</reference>
<evidence type="ECO:0000313" key="7">
    <source>
        <dbReference type="Proteomes" id="UP000095228"/>
    </source>
</evidence>
<dbReference type="Proteomes" id="UP000095228">
    <property type="component" value="Chromosome"/>
</dbReference>
<dbReference type="NCBIfam" id="TIGR00785">
    <property type="entry name" value="dass"/>
    <property type="match status" value="1"/>
</dbReference>
<sequence length="494" mass="52755">MIARLEARFERWRRPVGLALAPAAALVVWWLPLPGLAVPAHKLAALMTLAIILWVSEAIPMAATSLLVPALCIVFGVGAVPAVLAPFASSITFLFIGSFLLGLALQKHGLDRRLALRLLSLPGVTHSAFTVMAALGVLTALLSMWMSNTGTTAVMLPLALGVMQTCPELGRDLRARENLILLIAFAASVGGLATPVGTPPNLIALAALREHAGISLTFVQWMQLALPLSLLMLAWLLWLLRPPAGINLGRADDLRRRFRDQLAALGPWRRGEIHVAGALAAAIFLWVFPGMSELLGFGGNPLTGWIRRHFPEDIIGLLAGLLLLVWPTDFKRWTFTLEWHEAVKIDWGTILLFAGGLSLGAQIFQTGLARAIGEGVGALLGQPDLWTLVAVAIILSIALSEAASNTASAAIMAPMMIAVALAAGVNPIPVALACTLACSFGFLLPVSTGPNAQAYATQQVRLLTMMRQGLWLDLVGAVVIWLVVRFLAPLYGWT</sequence>
<dbReference type="Pfam" id="PF00939">
    <property type="entry name" value="Na_sulph_symp"/>
    <property type="match status" value="1"/>
</dbReference>
<dbReference type="EMBL" id="CP016094">
    <property type="protein sequence ID" value="AOS46335.1"/>
    <property type="molecule type" value="Genomic_DNA"/>
</dbReference>
<feature type="transmembrane region" description="Helical" evidence="5">
    <location>
        <begin position="347"/>
        <end position="365"/>
    </location>
</feature>
<evidence type="ECO:0000256" key="1">
    <source>
        <dbReference type="ARBA" id="ARBA00004141"/>
    </source>
</evidence>
<evidence type="ECO:0000256" key="5">
    <source>
        <dbReference type="SAM" id="Phobius"/>
    </source>
</evidence>
<feature type="transmembrane region" description="Helical" evidence="5">
    <location>
        <begin position="12"/>
        <end position="31"/>
    </location>
</feature>
<dbReference type="OrthoDB" id="9766267at2"/>
<dbReference type="PANTHER" id="PTHR10283:SF82">
    <property type="entry name" value="SOLUTE CARRIER FAMILY 13 MEMBER 2"/>
    <property type="match status" value="1"/>
</dbReference>
<dbReference type="InterPro" id="IPR001898">
    <property type="entry name" value="SLC13A/DASS"/>
</dbReference>
<feature type="transmembrane region" description="Helical" evidence="5">
    <location>
        <begin position="118"/>
        <end position="143"/>
    </location>
</feature>
<keyword evidence="7" id="KW-1185">Reference proteome</keyword>
<evidence type="ECO:0000256" key="2">
    <source>
        <dbReference type="ARBA" id="ARBA00022692"/>
    </source>
</evidence>
<feature type="transmembrane region" description="Helical" evidence="5">
    <location>
        <begin position="62"/>
        <end position="81"/>
    </location>
</feature>
<feature type="transmembrane region" description="Helical" evidence="5">
    <location>
        <begin position="385"/>
        <end position="403"/>
    </location>
</feature>
<keyword evidence="3 5" id="KW-1133">Transmembrane helix</keyword>
<dbReference type="GO" id="GO:0008514">
    <property type="term" value="F:organic anion transmembrane transporter activity"/>
    <property type="evidence" value="ECO:0007669"/>
    <property type="project" value="UniProtKB-ARBA"/>
</dbReference>
<feature type="transmembrane region" description="Helical" evidence="5">
    <location>
        <begin position="309"/>
        <end position="326"/>
    </location>
</feature>
<dbReference type="STRING" id="1838286.Verru16b_03436"/>
<accession>A0A1D8AZN3</accession>
<dbReference type="AlphaFoldDB" id="A0A1D8AZN3"/>
<organism evidence="6 7">
    <name type="scientific">Lacunisphaera limnophila</name>
    <dbReference type="NCBI Taxonomy" id="1838286"/>
    <lineage>
        <taxon>Bacteria</taxon>
        <taxon>Pseudomonadati</taxon>
        <taxon>Verrucomicrobiota</taxon>
        <taxon>Opitutia</taxon>
        <taxon>Opitutales</taxon>
        <taxon>Opitutaceae</taxon>
        <taxon>Lacunisphaera</taxon>
    </lineage>
</organism>
<feature type="transmembrane region" description="Helical" evidence="5">
    <location>
        <begin position="87"/>
        <end position="106"/>
    </location>
</feature>
<comment type="subcellular location">
    <subcellularLocation>
        <location evidence="1">Membrane</location>
        <topology evidence="1">Multi-pass membrane protein</topology>
    </subcellularLocation>
</comment>
<feature type="transmembrane region" description="Helical" evidence="5">
    <location>
        <begin position="470"/>
        <end position="488"/>
    </location>
</feature>
<dbReference type="PANTHER" id="PTHR10283">
    <property type="entry name" value="SOLUTE CARRIER FAMILY 13 MEMBER"/>
    <property type="match status" value="1"/>
</dbReference>
<keyword evidence="4 5" id="KW-0472">Membrane</keyword>
<protein>
    <submittedName>
        <fullName evidence="6">Sodium-dependent dicarboxylate transporter SdcS</fullName>
    </submittedName>
</protein>
<proteinExistence type="predicted"/>
<dbReference type="GO" id="GO:1905039">
    <property type="term" value="P:carboxylic acid transmembrane transport"/>
    <property type="evidence" value="ECO:0007669"/>
    <property type="project" value="UniProtKB-ARBA"/>
</dbReference>
<feature type="transmembrane region" description="Helical" evidence="5">
    <location>
        <begin position="218"/>
        <end position="240"/>
    </location>
</feature>
<evidence type="ECO:0000256" key="3">
    <source>
        <dbReference type="ARBA" id="ARBA00022989"/>
    </source>
</evidence>
<evidence type="ECO:0000256" key="4">
    <source>
        <dbReference type="ARBA" id="ARBA00023136"/>
    </source>
</evidence>
<gene>
    <name evidence="6" type="primary">sdcS</name>
    <name evidence="6" type="ORF">Verru16b_03436</name>
</gene>
<dbReference type="KEGG" id="obg:Verru16b_03436"/>